<evidence type="ECO:0000259" key="7">
    <source>
        <dbReference type="Pfam" id="PF00892"/>
    </source>
</evidence>
<keyword evidence="9" id="KW-1185">Reference proteome</keyword>
<dbReference type="PANTHER" id="PTHR32322:SF18">
    <property type="entry name" value="S-ADENOSYLMETHIONINE_S-ADENOSYLHOMOCYSTEINE TRANSPORTER"/>
    <property type="match status" value="1"/>
</dbReference>
<comment type="caution">
    <text evidence="8">The sequence shown here is derived from an EMBL/GenBank/DDBJ whole genome shotgun (WGS) entry which is preliminary data.</text>
</comment>
<keyword evidence="2" id="KW-1003">Cell membrane</keyword>
<dbReference type="InterPro" id="IPR000620">
    <property type="entry name" value="EamA_dom"/>
</dbReference>
<keyword evidence="3 6" id="KW-0812">Transmembrane</keyword>
<name>A0A251XCN5_9GAMM</name>
<comment type="subcellular location">
    <subcellularLocation>
        <location evidence="1">Cell membrane</location>
        <topology evidence="1">Multi-pass membrane protein</topology>
    </subcellularLocation>
</comment>
<dbReference type="InterPro" id="IPR050638">
    <property type="entry name" value="AA-Vitamin_Transporters"/>
</dbReference>
<feature type="transmembrane region" description="Helical" evidence="6">
    <location>
        <begin position="36"/>
        <end position="59"/>
    </location>
</feature>
<feature type="transmembrane region" description="Helical" evidence="6">
    <location>
        <begin position="187"/>
        <end position="209"/>
    </location>
</feature>
<feature type="transmembrane region" description="Helical" evidence="6">
    <location>
        <begin position="71"/>
        <end position="91"/>
    </location>
</feature>
<feature type="transmembrane region" description="Helical" evidence="6">
    <location>
        <begin position="215"/>
        <end position="238"/>
    </location>
</feature>
<dbReference type="GO" id="GO:0005886">
    <property type="term" value="C:plasma membrane"/>
    <property type="evidence" value="ECO:0007669"/>
    <property type="project" value="UniProtKB-SubCell"/>
</dbReference>
<evidence type="ECO:0000256" key="3">
    <source>
        <dbReference type="ARBA" id="ARBA00022692"/>
    </source>
</evidence>
<dbReference type="PANTHER" id="PTHR32322">
    <property type="entry name" value="INNER MEMBRANE TRANSPORTER"/>
    <property type="match status" value="1"/>
</dbReference>
<dbReference type="Proteomes" id="UP000194798">
    <property type="component" value="Unassembled WGS sequence"/>
</dbReference>
<feature type="domain" description="EamA" evidence="7">
    <location>
        <begin position="8"/>
        <end position="141"/>
    </location>
</feature>
<gene>
    <name evidence="8" type="ORF">TPSD3_01245</name>
</gene>
<evidence type="ECO:0000256" key="2">
    <source>
        <dbReference type="ARBA" id="ARBA00022475"/>
    </source>
</evidence>
<feature type="transmembrane region" description="Helical" evidence="6">
    <location>
        <begin position="275"/>
        <end position="294"/>
    </location>
</feature>
<evidence type="ECO:0000256" key="6">
    <source>
        <dbReference type="SAM" id="Phobius"/>
    </source>
</evidence>
<evidence type="ECO:0000313" key="9">
    <source>
        <dbReference type="Proteomes" id="UP000194798"/>
    </source>
</evidence>
<feature type="transmembrane region" description="Helical" evidence="6">
    <location>
        <begin position="125"/>
        <end position="144"/>
    </location>
</feature>
<feature type="domain" description="EamA" evidence="7">
    <location>
        <begin position="156"/>
        <end position="289"/>
    </location>
</feature>
<dbReference type="OrthoDB" id="4167046at2"/>
<dbReference type="AlphaFoldDB" id="A0A251XCN5"/>
<feature type="transmembrane region" description="Helical" evidence="6">
    <location>
        <begin position="97"/>
        <end position="118"/>
    </location>
</feature>
<accession>A0A251XCN5</accession>
<feature type="transmembrane region" description="Helical" evidence="6">
    <location>
        <begin position="159"/>
        <end position="175"/>
    </location>
</feature>
<evidence type="ECO:0000256" key="1">
    <source>
        <dbReference type="ARBA" id="ARBA00004651"/>
    </source>
</evidence>
<keyword evidence="4 6" id="KW-1133">Transmembrane helix</keyword>
<evidence type="ECO:0000256" key="5">
    <source>
        <dbReference type="ARBA" id="ARBA00023136"/>
    </source>
</evidence>
<organism evidence="8 9">
    <name type="scientific">Thioflexithrix psekupsensis</name>
    <dbReference type="NCBI Taxonomy" id="1570016"/>
    <lineage>
        <taxon>Bacteria</taxon>
        <taxon>Pseudomonadati</taxon>
        <taxon>Pseudomonadota</taxon>
        <taxon>Gammaproteobacteria</taxon>
        <taxon>Thiotrichales</taxon>
        <taxon>Thioflexithrix</taxon>
    </lineage>
</organism>
<evidence type="ECO:0000256" key="4">
    <source>
        <dbReference type="ARBA" id="ARBA00022989"/>
    </source>
</evidence>
<feature type="transmembrane region" description="Helical" evidence="6">
    <location>
        <begin position="250"/>
        <end position="269"/>
    </location>
</feature>
<dbReference type="RefSeq" id="WP_086486783.1">
    <property type="nucleotide sequence ID" value="NZ_MSLT01000002.1"/>
</dbReference>
<keyword evidence="5 6" id="KW-0472">Membrane</keyword>
<dbReference type="Pfam" id="PF00892">
    <property type="entry name" value="EamA"/>
    <property type="match status" value="2"/>
</dbReference>
<proteinExistence type="predicted"/>
<dbReference type="EMBL" id="MSLT01000002">
    <property type="protein sequence ID" value="OUD16059.1"/>
    <property type="molecule type" value="Genomic_DNA"/>
</dbReference>
<evidence type="ECO:0000313" key="8">
    <source>
        <dbReference type="EMBL" id="OUD16059.1"/>
    </source>
</evidence>
<reference evidence="8 9" key="1">
    <citation type="submission" date="2016-12" db="EMBL/GenBank/DDBJ databases">
        <title>Thioflexothrix psekupsii D3 genome sequencing and assembly.</title>
        <authorList>
            <person name="Fomenkov A."/>
            <person name="Vincze T."/>
            <person name="Grabovich M."/>
            <person name="Anton B.P."/>
            <person name="Dubinina G."/>
            <person name="Orlova M."/>
            <person name="Belousova E."/>
            <person name="Roberts R.J."/>
        </authorList>
    </citation>
    <scope>NUCLEOTIDE SEQUENCE [LARGE SCALE GENOMIC DNA]</scope>
    <source>
        <strain evidence="8">D3</strain>
    </source>
</reference>
<sequence length="301" mass="33427">MPASRFIPYLLLLIAMLCWAGNYVVGRAVQGQIPPIMLSFLRTFVAVVLITPFTVMLLKQQWQLIVTHIKILLLLGILGVAGFNSILYMGLQTTTVTNAALLASASPMIILLFSFLLLKIKPNRYQIIGVILSFFGVVIIVSQADWSVLTHFALTRGDLWVLLAVVVWSLYSVLLRWRPTELHSLTFLSITIMIGFIALIPFALGSLIYSPAWTWSPAVMGSVLYTGIFPLLIAYICWNQAIQDIGANRAGQFLHLIPVFATSLSILFLNETMQHYHLVGIAFIAMGILSATVVKNKSLYQ</sequence>
<protein>
    <recommendedName>
        <fullName evidence="7">EamA domain-containing protein</fullName>
    </recommendedName>
</protein>
<dbReference type="SUPFAM" id="SSF103481">
    <property type="entry name" value="Multidrug resistance efflux transporter EmrE"/>
    <property type="match status" value="2"/>
</dbReference>
<dbReference type="InterPro" id="IPR037185">
    <property type="entry name" value="EmrE-like"/>
</dbReference>